<gene>
    <name evidence="3" type="ORF">DARMORV10_A08P13150.1</name>
</gene>
<dbReference type="Gene3D" id="3.40.50.1820">
    <property type="entry name" value="alpha/beta hydrolase"/>
    <property type="match status" value="1"/>
</dbReference>
<evidence type="ECO:0000313" key="3">
    <source>
        <dbReference type="EMBL" id="CAF2233592.1"/>
    </source>
</evidence>
<evidence type="ECO:0000256" key="2">
    <source>
        <dbReference type="SAM" id="SignalP"/>
    </source>
</evidence>
<dbReference type="InterPro" id="IPR029058">
    <property type="entry name" value="AB_hydrolase_fold"/>
</dbReference>
<reference evidence="3" key="1">
    <citation type="submission" date="2021-01" db="EMBL/GenBank/DDBJ databases">
        <authorList>
            <consortium name="Genoscope - CEA"/>
            <person name="William W."/>
        </authorList>
    </citation>
    <scope>NUCLEOTIDE SEQUENCE</scope>
</reference>
<keyword evidence="2" id="KW-0732">Signal</keyword>
<feature type="chain" id="PRO_5032506300" evidence="2">
    <location>
        <begin position="28"/>
        <end position="446"/>
    </location>
</feature>
<proteinExistence type="predicted"/>
<dbReference type="Pfam" id="PF02089">
    <property type="entry name" value="Palm_thioest"/>
    <property type="match status" value="1"/>
</dbReference>
<dbReference type="EMBL" id="HG994362">
    <property type="protein sequence ID" value="CAF2233592.1"/>
    <property type="molecule type" value="Genomic_DNA"/>
</dbReference>
<organism evidence="3">
    <name type="scientific">Brassica napus</name>
    <name type="common">Rape</name>
    <dbReference type="NCBI Taxonomy" id="3708"/>
    <lineage>
        <taxon>Eukaryota</taxon>
        <taxon>Viridiplantae</taxon>
        <taxon>Streptophyta</taxon>
        <taxon>Embryophyta</taxon>
        <taxon>Tracheophyta</taxon>
        <taxon>Spermatophyta</taxon>
        <taxon>Magnoliopsida</taxon>
        <taxon>eudicotyledons</taxon>
        <taxon>Gunneridae</taxon>
        <taxon>Pentapetalae</taxon>
        <taxon>rosids</taxon>
        <taxon>malvids</taxon>
        <taxon>Brassicales</taxon>
        <taxon>Brassicaceae</taxon>
        <taxon>Brassiceae</taxon>
        <taxon>Brassica</taxon>
    </lineage>
</organism>
<dbReference type="AlphaFoldDB" id="A0A816ZYA6"/>
<dbReference type="PANTHER" id="PTHR11247">
    <property type="entry name" value="PALMITOYL-PROTEIN THIOESTERASE/DOLICHYLDIPHOSPHATASE 1"/>
    <property type="match status" value="1"/>
</dbReference>
<evidence type="ECO:0000256" key="1">
    <source>
        <dbReference type="ARBA" id="ARBA00022801"/>
    </source>
</evidence>
<name>A0A816ZYA6_BRANA</name>
<dbReference type="Proteomes" id="UP001295469">
    <property type="component" value="Chromosome A08"/>
</dbReference>
<accession>A0A816ZYA6</accession>
<keyword evidence="1" id="KW-0378">Hydrolase</keyword>
<feature type="signal peptide" evidence="2">
    <location>
        <begin position="1"/>
        <end position="27"/>
    </location>
</feature>
<feature type="non-terminal residue" evidence="3">
    <location>
        <position position="1"/>
    </location>
</feature>
<protein>
    <submittedName>
        <fullName evidence="3">(rape) hypothetical protein</fullName>
    </submittedName>
</protein>
<dbReference type="GO" id="GO:0016787">
    <property type="term" value="F:hydrolase activity"/>
    <property type="evidence" value="ECO:0007669"/>
    <property type="project" value="UniProtKB-KW"/>
</dbReference>
<dbReference type="PANTHER" id="PTHR11247:SF50">
    <property type="entry name" value="ALPHA_BETA-HYDROLASES SUPERFAMILY PROTEIN"/>
    <property type="match status" value="1"/>
</dbReference>
<dbReference type="SUPFAM" id="SSF53474">
    <property type="entry name" value="alpha/beta-Hydrolases"/>
    <property type="match status" value="1"/>
</dbReference>
<sequence length="446" mass="49641">MAKTLQRPFLLLTVATVLFSTAPFSNAIPFIVFHGIGDQCSGGVSNFTQLLSSVSGSPGSCLEIGNGEEDSWFMPLVLQASEACKKVKLMQELSQGYNIVAESQGNMVARGLIEFCDDAPPVINYVSLGGPHAGIARVPKCPSGLKCDIAEAILKLEIYNDFVQDHIAPSGYIKIPGEMTKYLEHSQYLPKLNNERPDDRNSIFKDRFASLHNLVLVMFQDDTVLIPKETSWFGYYTDEGFGTLLSTQETKLYTEDWIGLKALDDVGKVKYVSVSGEHLMISFQDVVKYVAPYLMQINKNMSLQAKHINRDVMFLQGLGSLPKWPVSAHSEHFFFNLVSRKSDPETVTLIRNSPRLHRSDLFLVLHIRSSSAGNTPFPFLPRPQIPSPLFLSPRRDVKQVYPSRSAPYRGGLVIERVTAGLSRAGCGFQNAGPNPYRRIYKPSRTV</sequence>